<dbReference type="OrthoDB" id="9801008at2"/>
<proteinExistence type="predicted"/>
<name>H2BUG9_GILLR</name>
<sequence>MKPVICQSCGLPFTIEISGTNRDGSKNMDYCINCFKNGEFVDHSLSLHELEIKLLEMAEIHNEISLEEAQQIIRILPDLKRWKMSSI</sequence>
<accession>H2BUG9</accession>
<organism evidence="2 3">
    <name type="scientific">Gillisia limnaea (strain DSM 15749 / LMG 21470 / R-8282)</name>
    <dbReference type="NCBI Taxonomy" id="865937"/>
    <lineage>
        <taxon>Bacteria</taxon>
        <taxon>Pseudomonadati</taxon>
        <taxon>Bacteroidota</taxon>
        <taxon>Flavobacteriia</taxon>
        <taxon>Flavobacteriales</taxon>
        <taxon>Flavobacteriaceae</taxon>
        <taxon>Gillisia</taxon>
    </lineage>
</organism>
<dbReference type="AlphaFoldDB" id="H2BUG9"/>
<dbReference type="Proteomes" id="UP000003844">
    <property type="component" value="Unassembled WGS sequence"/>
</dbReference>
<evidence type="ECO:0000313" key="3">
    <source>
        <dbReference type="Proteomes" id="UP000003844"/>
    </source>
</evidence>
<feature type="domain" description="Putative zinc ribbon" evidence="1">
    <location>
        <begin position="5"/>
        <end position="83"/>
    </location>
</feature>
<dbReference type="eggNOG" id="COG3153">
    <property type="taxonomic scope" value="Bacteria"/>
</dbReference>
<evidence type="ECO:0000259" key="1">
    <source>
        <dbReference type="Pfam" id="PF12674"/>
    </source>
</evidence>
<reference evidence="3" key="1">
    <citation type="journal article" date="2012" name="Stand. Genomic Sci.">
        <title>Genome sequence of the Antarctic rhodopsins-containing flavobacterium Gillisia limnaea type strain (R-8282(T)).</title>
        <authorList>
            <person name="Riedel T."/>
            <person name="Held B."/>
            <person name="Nolan M."/>
            <person name="Lucas S."/>
            <person name="Lapidus A."/>
            <person name="Tice H."/>
            <person name="Del Rio T.G."/>
            <person name="Cheng J.F."/>
            <person name="Han C."/>
            <person name="Tapia R."/>
            <person name="Goodwin L.A."/>
            <person name="Pitluck S."/>
            <person name="Liolios K."/>
            <person name="Mavromatis K."/>
            <person name="Pagani I."/>
            <person name="Ivanova N."/>
            <person name="Mikhailova N."/>
            <person name="Pati A."/>
            <person name="Chen A."/>
            <person name="Palaniappan K."/>
            <person name="Land M."/>
            <person name="Rohde M."/>
            <person name="Tindall B.J."/>
            <person name="Detter J.C."/>
            <person name="Goker M."/>
            <person name="Bristow J."/>
            <person name="Eisen J.A."/>
            <person name="Markowitz V."/>
            <person name="Hugenholtz P."/>
            <person name="Kyrpides N.C."/>
            <person name="Klenk H.P."/>
            <person name="Woyke T."/>
        </authorList>
    </citation>
    <scope>NUCLEOTIDE SEQUENCE [LARGE SCALE GENOMIC DNA]</scope>
    <source>
        <strain evidence="3">DSM 15749 / LMG 21470 / R-8282</strain>
    </source>
</reference>
<protein>
    <recommendedName>
        <fullName evidence="1">Putative zinc ribbon domain-containing protein</fullName>
    </recommendedName>
</protein>
<gene>
    <name evidence="2" type="ORF">Gilli_3240</name>
</gene>
<dbReference type="STRING" id="865937.Gilli_3240"/>
<dbReference type="RefSeq" id="WP_006990153.1">
    <property type="nucleotide sequence ID" value="NZ_JH594606.1"/>
</dbReference>
<dbReference type="EMBL" id="JH594606">
    <property type="protein sequence ID" value="EHQ03847.1"/>
    <property type="molecule type" value="Genomic_DNA"/>
</dbReference>
<keyword evidence="3" id="KW-1185">Reference proteome</keyword>
<evidence type="ECO:0000313" key="2">
    <source>
        <dbReference type="EMBL" id="EHQ03847.1"/>
    </source>
</evidence>
<dbReference type="HOGENOM" id="CLU_175260_0_0_10"/>
<dbReference type="InterPro" id="IPR025868">
    <property type="entry name" value="Zn_ribbon_dom_put"/>
</dbReference>
<dbReference type="Pfam" id="PF12674">
    <property type="entry name" value="Zn_ribbon_2"/>
    <property type="match status" value="1"/>
</dbReference>